<comment type="cofactor">
    <cofactor evidence="1 10">
        <name>Mg(2+)</name>
        <dbReference type="ChEBI" id="CHEBI:18420"/>
    </cofactor>
</comment>
<organism evidence="14 15">
    <name type="scientific">Parasediminibacterium paludis</name>
    <dbReference type="NCBI Taxonomy" id="908966"/>
    <lineage>
        <taxon>Bacteria</taxon>
        <taxon>Pseudomonadati</taxon>
        <taxon>Bacteroidota</taxon>
        <taxon>Chitinophagia</taxon>
        <taxon>Chitinophagales</taxon>
        <taxon>Chitinophagaceae</taxon>
        <taxon>Parasediminibacterium</taxon>
    </lineage>
</organism>
<evidence type="ECO:0000256" key="12">
    <source>
        <dbReference type="RuleBase" id="RU003784"/>
    </source>
</evidence>
<keyword evidence="8 10" id="KW-0460">Magnesium</keyword>
<dbReference type="EMBL" id="JBHSDC010000022">
    <property type="protein sequence ID" value="MFC4232307.1"/>
    <property type="molecule type" value="Genomic_DNA"/>
</dbReference>
<keyword evidence="6 10" id="KW-0547">Nucleotide-binding</keyword>
<evidence type="ECO:0000256" key="4">
    <source>
        <dbReference type="ARBA" id="ARBA00022679"/>
    </source>
</evidence>
<evidence type="ECO:0000256" key="2">
    <source>
        <dbReference type="ARBA" id="ARBA00003213"/>
    </source>
</evidence>
<dbReference type="InterPro" id="IPR018022">
    <property type="entry name" value="IPT"/>
</dbReference>
<dbReference type="Proteomes" id="UP001595906">
    <property type="component" value="Unassembled WGS sequence"/>
</dbReference>
<evidence type="ECO:0000256" key="3">
    <source>
        <dbReference type="ARBA" id="ARBA00005842"/>
    </source>
</evidence>
<evidence type="ECO:0000256" key="6">
    <source>
        <dbReference type="ARBA" id="ARBA00022741"/>
    </source>
</evidence>
<evidence type="ECO:0000256" key="5">
    <source>
        <dbReference type="ARBA" id="ARBA00022694"/>
    </source>
</evidence>
<feature type="site" description="Interaction with substrate tRNA" evidence="10">
    <location>
        <position position="136"/>
    </location>
</feature>
<comment type="catalytic activity">
    <reaction evidence="9 10 11">
        <text>adenosine(37) in tRNA + dimethylallyl diphosphate = N(6)-dimethylallyladenosine(37) in tRNA + diphosphate</text>
        <dbReference type="Rhea" id="RHEA:26482"/>
        <dbReference type="Rhea" id="RHEA-COMP:10162"/>
        <dbReference type="Rhea" id="RHEA-COMP:10375"/>
        <dbReference type="ChEBI" id="CHEBI:33019"/>
        <dbReference type="ChEBI" id="CHEBI:57623"/>
        <dbReference type="ChEBI" id="CHEBI:74411"/>
        <dbReference type="ChEBI" id="CHEBI:74415"/>
        <dbReference type="EC" id="2.5.1.75"/>
    </reaction>
</comment>
<feature type="binding site" evidence="10">
    <location>
        <begin position="47"/>
        <end position="52"/>
    </location>
    <ligand>
        <name>substrate</name>
    </ligand>
</feature>
<dbReference type="NCBIfam" id="TIGR00174">
    <property type="entry name" value="miaA"/>
    <property type="match status" value="1"/>
</dbReference>
<evidence type="ECO:0000313" key="14">
    <source>
        <dbReference type="EMBL" id="MFC4232307.1"/>
    </source>
</evidence>
<dbReference type="PANTHER" id="PTHR11088:SF60">
    <property type="entry name" value="TRNA DIMETHYLALLYLTRANSFERASE"/>
    <property type="match status" value="1"/>
</dbReference>
<dbReference type="PANTHER" id="PTHR11088">
    <property type="entry name" value="TRNA DIMETHYLALLYLTRANSFERASE"/>
    <property type="match status" value="1"/>
</dbReference>
<comment type="caution">
    <text evidence="10">Lacks conserved residue(s) required for the propagation of feature annotation.</text>
</comment>
<dbReference type="Gene3D" id="3.40.50.300">
    <property type="entry name" value="P-loop containing nucleotide triphosphate hydrolases"/>
    <property type="match status" value="1"/>
</dbReference>
<dbReference type="InterPro" id="IPR027417">
    <property type="entry name" value="P-loop_NTPase"/>
</dbReference>
<comment type="similarity">
    <text evidence="3 10 13">Belongs to the IPP transferase family.</text>
</comment>
<evidence type="ECO:0000256" key="13">
    <source>
        <dbReference type="RuleBase" id="RU003785"/>
    </source>
</evidence>
<reference evidence="15" key="1">
    <citation type="journal article" date="2019" name="Int. J. Syst. Evol. Microbiol.">
        <title>The Global Catalogue of Microorganisms (GCM) 10K type strain sequencing project: providing services to taxonomists for standard genome sequencing and annotation.</title>
        <authorList>
            <consortium name="The Broad Institute Genomics Platform"/>
            <consortium name="The Broad Institute Genome Sequencing Center for Infectious Disease"/>
            <person name="Wu L."/>
            <person name="Ma J."/>
        </authorList>
    </citation>
    <scope>NUCLEOTIDE SEQUENCE [LARGE SCALE GENOMIC DNA]</scope>
    <source>
        <strain evidence="15">CECT 8010</strain>
    </source>
</reference>
<dbReference type="EC" id="2.5.1.75" evidence="10"/>
<protein>
    <recommendedName>
        <fullName evidence="10">tRNA dimethylallyltransferase</fullName>
        <ecNumber evidence="10">2.5.1.75</ecNumber>
    </recommendedName>
    <alternativeName>
        <fullName evidence="10">Dimethylallyl diphosphate:tRNA dimethylallyltransferase</fullName>
        <shortName evidence="10">DMAPP:tRNA dimethylallyltransferase</shortName>
        <shortName evidence="10">DMATase</shortName>
    </alternativeName>
    <alternativeName>
        <fullName evidence="10">Isopentenyl-diphosphate:tRNA isopentenyltransferase</fullName>
        <shortName evidence="10">IPP transferase</shortName>
        <shortName evidence="10">IPPT</shortName>
        <shortName evidence="10">IPTase</shortName>
    </alternativeName>
</protein>
<evidence type="ECO:0000313" key="15">
    <source>
        <dbReference type="Proteomes" id="UP001595906"/>
    </source>
</evidence>
<evidence type="ECO:0000256" key="8">
    <source>
        <dbReference type="ARBA" id="ARBA00022842"/>
    </source>
</evidence>
<accession>A0ABV8PW80</accession>
<feature type="region of interest" description="Interaction with substrate tRNA" evidence="10">
    <location>
        <begin position="70"/>
        <end position="73"/>
    </location>
</feature>
<evidence type="ECO:0000256" key="1">
    <source>
        <dbReference type="ARBA" id="ARBA00001946"/>
    </source>
</evidence>
<comment type="function">
    <text evidence="2 10 12">Catalyzes the transfer of a dimethylallyl group onto the adenine at position 37 in tRNAs that read codons beginning with uridine, leading to the formation of N6-(dimethylallyl)adenosine (i(6)A).</text>
</comment>
<gene>
    <name evidence="10 14" type="primary">miaA</name>
    <name evidence="14" type="ORF">ACFOW1_10420</name>
</gene>
<name>A0ABV8PW80_9BACT</name>
<feature type="region of interest" description="Interaction with substrate tRNA" evidence="10">
    <location>
        <begin position="194"/>
        <end position="198"/>
    </location>
</feature>
<proteinExistence type="inferred from homology"/>
<dbReference type="InterPro" id="IPR039657">
    <property type="entry name" value="Dimethylallyltransferase"/>
</dbReference>
<keyword evidence="15" id="KW-1185">Reference proteome</keyword>
<dbReference type="SUPFAM" id="SSF52540">
    <property type="entry name" value="P-loop containing nucleoside triphosphate hydrolases"/>
    <property type="match status" value="1"/>
</dbReference>
<evidence type="ECO:0000256" key="7">
    <source>
        <dbReference type="ARBA" id="ARBA00022840"/>
    </source>
</evidence>
<feature type="site" description="Interaction with substrate tRNA" evidence="10">
    <location>
        <position position="158"/>
    </location>
</feature>
<dbReference type="HAMAP" id="MF_00185">
    <property type="entry name" value="IPP_trans"/>
    <property type="match status" value="1"/>
</dbReference>
<dbReference type="Gene3D" id="1.10.20.140">
    <property type="match status" value="1"/>
</dbReference>
<feature type="binding site" evidence="10">
    <location>
        <begin position="45"/>
        <end position="52"/>
    </location>
    <ligand>
        <name>ATP</name>
        <dbReference type="ChEBI" id="CHEBI:30616"/>
    </ligand>
</feature>
<keyword evidence="5 10" id="KW-0819">tRNA processing</keyword>
<sequence>MLDGTTERAEYSALSAFSASVLMKHFTQLMTINLSHSKTVIIVAGPTAVGKTALSLLLAQHFKTAIISADSRQCFKEMSIGTAKPSQEELAQAKHYFINSHSVNDEVNAGVYEQYALHACDEIFTQNNVAIMVGGTGLYIKAFCEGIDIMPTIPSEIRTYIINQYQVNGLEWLQQELQTKDPIFWETAEKQNPQRLMRALEVFETTGKSITNYRSNTAVERPFNIIKIGLEMPREQLVQNINLRVDAMMQAGLLDEVESLEKVQHLNALQTVGYKELFAHLQGSCDLATAINQIKINTRQYAKRQMTWFKKDDEIYWLTNNKTLQTEIIILLAQMGLA</sequence>
<dbReference type="Pfam" id="PF01715">
    <property type="entry name" value="IPPT"/>
    <property type="match status" value="1"/>
</dbReference>
<evidence type="ECO:0000256" key="10">
    <source>
        <dbReference type="HAMAP-Rule" id="MF_00185"/>
    </source>
</evidence>
<keyword evidence="4 10" id="KW-0808">Transferase</keyword>
<evidence type="ECO:0000256" key="9">
    <source>
        <dbReference type="ARBA" id="ARBA00049563"/>
    </source>
</evidence>
<comment type="subunit">
    <text evidence="10">Monomer.</text>
</comment>
<keyword evidence="7 10" id="KW-0067">ATP-binding</keyword>
<evidence type="ECO:0000256" key="11">
    <source>
        <dbReference type="RuleBase" id="RU003783"/>
    </source>
</evidence>
<dbReference type="RefSeq" id="WP_379014106.1">
    <property type="nucleotide sequence ID" value="NZ_JBHSDC010000022.1"/>
</dbReference>
<comment type="caution">
    <text evidence="14">The sequence shown here is derived from an EMBL/GenBank/DDBJ whole genome shotgun (WGS) entry which is preliminary data.</text>
</comment>
<dbReference type="GO" id="GO:0052381">
    <property type="term" value="F:tRNA dimethylallyltransferase activity"/>
    <property type="evidence" value="ECO:0007669"/>
    <property type="project" value="UniProtKB-EC"/>
</dbReference>